<dbReference type="Gene3D" id="2.60.40.10">
    <property type="entry name" value="Immunoglobulins"/>
    <property type="match status" value="1"/>
</dbReference>
<evidence type="ECO:0000256" key="1">
    <source>
        <dbReference type="SAM" id="MobiDB-lite"/>
    </source>
</evidence>
<sequence>MPKEESMIGGPSNDVSSAGIQSKQTLDSLSDTKEAAGEGKAGSESGTLGGVLSSSASLACLVAGEPSPKVSWTRDPFNKTLVEGAQFRHRVERIQTGIYLATVRLARVTPAELGFYYCHLFCEPSPKEPLCLD</sequence>
<dbReference type="Pfam" id="PF07679">
    <property type="entry name" value="I-set"/>
    <property type="match status" value="1"/>
</dbReference>
<dbReference type="InterPro" id="IPR007110">
    <property type="entry name" value="Ig-like_dom"/>
</dbReference>
<dbReference type="InterPro" id="IPR036179">
    <property type="entry name" value="Ig-like_dom_sf"/>
</dbReference>
<dbReference type="AlphaFoldDB" id="A0A3S5ALH9"/>
<evidence type="ECO:0000313" key="4">
    <source>
        <dbReference type="Proteomes" id="UP000784294"/>
    </source>
</evidence>
<comment type="caution">
    <text evidence="3">The sequence shown here is derived from an EMBL/GenBank/DDBJ whole genome shotgun (WGS) entry which is preliminary data.</text>
</comment>
<dbReference type="SUPFAM" id="SSF48726">
    <property type="entry name" value="Immunoglobulin"/>
    <property type="match status" value="1"/>
</dbReference>
<gene>
    <name evidence="3" type="ORF">PXEA_LOCUS13062</name>
</gene>
<dbReference type="PROSITE" id="PS50835">
    <property type="entry name" value="IG_LIKE"/>
    <property type="match status" value="1"/>
</dbReference>
<protein>
    <recommendedName>
        <fullName evidence="2">Ig-like domain-containing protein</fullName>
    </recommendedName>
</protein>
<dbReference type="InterPro" id="IPR013783">
    <property type="entry name" value="Ig-like_fold"/>
</dbReference>
<evidence type="ECO:0000259" key="2">
    <source>
        <dbReference type="PROSITE" id="PS50835"/>
    </source>
</evidence>
<evidence type="ECO:0000313" key="3">
    <source>
        <dbReference type="EMBL" id="VEL19622.1"/>
    </source>
</evidence>
<reference evidence="3" key="1">
    <citation type="submission" date="2018-11" db="EMBL/GenBank/DDBJ databases">
        <authorList>
            <consortium name="Pathogen Informatics"/>
        </authorList>
    </citation>
    <scope>NUCLEOTIDE SEQUENCE</scope>
</reference>
<dbReference type="EMBL" id="CAAALY010042408">
    <property type="protein sequence ID" value="VEL19622.1"/>
    <property type="molecule type" value="Genomic_DNA"/>
</dbReference>
<feature type="compositionally biased region" description="Polar residues" evidence="1">
    <location>
        <begin position="13"/>
        <end position="29"/>
    </location>
</feature>
<proteinExistence type="predicted"/>
<feature type="domain" description="Ig-like" evidence="2">
    <location>
        <begin position="11"/>
        <end position="118"/>
    </location>
</feature>
<name>A0A3S5ALH9_9PLAT</name>
<accession>A0A3S5ALH9</accession>
<organism evidence="3 4">
    <name type="scientific">Protopolystoma xenopodis</name>
    <dbReference type="NCBI Taxonomy" id="117903"/>
    <lineage>
        <taxon>Eukaryota</taxon>
        <taxon>Metazoa</taxon>
        <taxon>Spiralia</taxon>
        <taxon>Lophotrochozoa</taxon>
        <taxon>Platyhelminthes</taxon>
        <taxon>Monogenea</taxon>
        <taxon>Polyopisthocotylea</taxon>
        <taxon>Polystomatidea</taxon>
        <taxon>Polystomatidae</taxon>
        <taxon>Protopolystoma</taxon>
    </lineage>
</organism>
<keyword evidence="4" id="KW-1185">Reference proteome</keyword>
<dbReference type="Proteomes" id="UP000784294">
    <property type="component" value="Unassembled WGS sequence"/>
</dbReference>
<dbReference type="InterPro" id="IPR013098">
    <property type="entry name" value="Ig_I-set"/>
</dbReference>
<feature type="region of interest" description="Disordered" evidence="1">
    <location>
        <begin position="1"/>
        <end position="49"/>
    </location>
</feature>